<dbReference type="InterPro" id="IPR019734">
    <property type="entry name" value="TPR_rpt"/>
</dbReference>
<evidence type="ECO:0000313" key="6">
    <source>
        <dbReference type="Proteomes" id="UP001564657"/>
    </source>
</evidence>
<dbReference type="PROSITE" id="PS50005">
    <property type="entry name" value="TPR"/>
    <property type="match status" value="1"/>
</dbReference>
<dbReference type="Pfam" id="PF07719">
    <property type="entry name" value="TPR_2"/>
    <property type="match status" value="1"/>
</dbReference>
<evidence type="ECO:0000313" key="5">
    <source>
        <dbReference type="EMBL" id="MEY7998985.1"/>
    </source>
</evidence>
<dbReference type="PANTHER" id="PTHR43630">
    <property type="entry name" value="POLY-BETA-1,6-N-ACETYL-D-GLUCOSAMINE SYNTHASE"/>
    <property type="match status" value="1"/>
</dbReference>
<dbReference type="EC" id="2.4.-.-" evidence="5"/>
<keyword evidence="5" id="KW-0808">Transferase</keyword>
<proteinExistence type="predicted"/>
<dbReference type="GO" id="GO:0016757">
    <property type="term" value="F:glycosyltransferase activity"/>
    <property type="evidence" value="ECO:0007669"/>
    <property type="project" value="UniProtKB-KW"/>
</dbReference>
<gene>
    <name evidence="5" type="ORF">AB8U03_02020</name>
</gene>
<dbReference type="SUPFAM" id="SSF53448">
    <property type="entry name" value="Nucleotide-diphospho-sugar transferases"/>
    <property type="match status" value="1"/>
</dbReference>
<dbReference type="Gene3D" id="3.90.550.10">
    <property type="entry name" value="Spore Coat Polysaccharide Biosynthesis Protein SpsA, Chain A"/>
    <property type="match status" value="1"/>
</dbReference>
<dbReference type="CDD" id="cd02511">
    <property type="entry name" value="Beta4Glucosyltransferase"/>
    <property type="match status" value="1"/>
</dbReference>
<protein>
    <submittedName>
        <fullName evidence="5">Glycosyltransferase</fullName>
        <ecNumber evidence="5">2.4.-.-</ecNumber>
    </submittedName>
</protein>
<name>A0ABV4BJM1_9CLOT</name>
<evidence type="ECO:0000256" key="3">
    <source>
        <dbReference type="PROSITE-ProRule" id="PRU00339"/>
    </source>
</evidence>
<sequence>MSISLCMIAKNEENVLGRCLESVKYLVDEIIIVDTGSTDSTVKIAEKYGARIFYYKWDNSFSNARNCSLEKATKDWILIMDADDEFEKKDRDKLLKLVNDKDNHTDIYFLQTLSYSGDKPAYENITMNLNIRLIRNGKGYKFIGNVHEQIVPPPNHSNNSQNIKIENIRFYHYGYLNEIIKAKNKRKRNMDLIKKNLDKNSNNSFMLFNMGNEYYAMSQYKEALEYYMKSYENFVPQEGFSSKLVLRLVSCNQILRNYEMEYKFIDEGLKYYPNFTDLEFIRANTLMGEGKYLSAINSLEKCIQMGEPPVEINELVGVGSYKTYYVLSNIYFNLKEYDRALYYCDKVLKSNPQYIKSYSKLVQIMGAKKFSIDKMKEKFDRYLDENANEGLYLYLSDIFYSQNRFDIAYDYAEKAEKTCKDRSNISKIYYYKGICLFYQKKFNEAYSFFEKITEKNFIDQNFYYSMLCSTFDNNISTKNILIDNPKDIPDNRKYLVYMKFKDLIEGKKCTPLAKDIESSGKFSGAIFNLLSILLKINYFDEFESGLQLLNLIEDDNVLLYLAKLYYKNGYMSLAYKEFLRSIKIYDKIDVEGLEMMKQALYFNNLRC</sequence>
<feature type="domain" description="Glycosyltransferase 2-like" evidence="4">
    <location>
        <begin position="4"/>
        <end position="131"/>
    </location>
</feature>
<reference evidence="5 6" key="1">
    <citation type="submission" date="2024-08" db="EMBL/GenBank/DDBJ databases">
        <title>Clostridium lapicellarii sp. nov., and Clostridium renhuaiense sp. nov., two species isolated from the mud in a fermentation cellar used for producing sauce-flavour Chinese liquors.</title>
        <authorList>
            <person name="Yang F."/>
            <person name="Wang H."/>
            <person name="Chen L.Q."/>
            <person name="Zhou N."/>
            <person name="Lu J.J."/>
            <person name="Pu X.X."/>
            <person name="Wan B."/>
            <person name="Wang L."/>
            <person name="Liu S.J."/>
        </authorList>
    </citation>
    <scope>NUCLEOTIDE SEQUENCE [LARGE SCALE GENOMIC DNA]</scope>
    <source>
        <strain evidence="5 6">MT-5</strain>
    </source>
</reference>
<dbReference type="InterPro" id="IPR029044">
    <property type="entry name" value="Nucleotide-diphossugar_trans"/>
</dbReference>
<keyword evidence="6" id="KW-1185">Reference proteome</keyword>
<dbReference type="PANTHER" id="PTHR43630:SF2">
    <property type="entry name" value="GLYCOSYLTRANSFERASE"/>
    <property type="match status" value="1"/>
</dbReference>
<keyword evidence="2 3" id="KW-0802">TPR repeat</keyword>
<dbReference type="SUPFAM" id="SSF48452">
    <property type="entry name" value="TPR-like"/>
    <property type="match status" value="2"/>
</dbReference>
<evidence type="ECO:0000256" key="1">
    <source>
        <dbReference type="ARBA" id="ARBA00022737"/>
    </source>
</evidence>
<evidence type="ECO:0000259" key="4">
    <source>
        <dbReference type="Pfam" id="PF00535"/>
    </source>
</evidence>
<dbReference type="Proteomes" id="UP001564657">
    <property type="component" value="Unassembled WGS sequence"/>
</dbReference>
<accession>A0ABV4BJM1</accession>
<dbReference type="RefSeq" id="WP_369702854.1">
    <property type="nucleotide sequence ID" value="NZ_JBGEWD010000001.1"/>
</dbReference>
<dbReference type="InterPro" id="IPR011990">
    <property type="entry name" value="TPR-like_helical_dom_sf"/>
</dbReference>
<dbReference type="SMART" id="SM00028">
    <property type="entry name" value="TPR"/>
    <property type="match status" value="7"/>
</dbReference>
<organism evidence="5 6">
    <name type="scientific">Clostridium moutaii</name>
    <dbReference type="NCBI Taxonomy" id="3240932"/>
    <lineage>
        <taxon>Bacteria</taxon>
        <taxon>Bacillati</taxon>
        <taxon>Bacillota</taxon>
        <taxon>Clostridia</taxon>
        <taxon>Eubacteriales</taxon>
        <taxon>Clostridiaceae</taxon>
        <taxon>Clostridium</taxon>
    </lineage>
</organism>
<dbReference type="InterPro" id="IPR001173">
    <property type="entry name" value="Glyco_trans_2-like"/>
</dbReference>
<dbReference type="Pfam" id="PF00535">
    <property type="entry name" value="Glycos_transf_2"/>
    <property type="match status" value="1"/>
</dbReference>
<dbReference type="Gene3D" id="1.25.40.10">
    <property type="entry name" value="Tetratricopeptide repeat domain"/>
    <property type="match status" value="1"/>
</dbReference>
<feature type="repeat" description="TPR" evidence="3">
    <location>
        <begin position="321"/>
        <end position="354"/>
    </location>
</feature>
<dbReference type="Pfam" id="PF13181">
    <property type="entry name" value="TPR_8"/>
    <property type="match status" value="1"/>
</dbReference>
<keyword evidence="5" id="KW-0328">Glycosyltransferase</keyword>
<dbReference type="InterPro" id="IPR013105">
    <property type="entry name" value="TPR_2"/>
</dbReference>
<comment type="caution">
    <text evidence="5">The sequence shown here is derived from an EMBL/GenBank/DDBJ whole genome shotgun (WGS) entry which is preliminary data.</text>
</comment>
<evidence type="ECO:0000256" key="2">
    <source>
        <dbReference type="ARBA" id="ARBA00022803"/>
    </source>
</evidence>
<keyword evidence="1" id="KW-0677">Repeat</keyword>
<dbReference type="EMBL" id="JBGEWD010000001">
    <property type="protein sequence ID" value="MEY7998985.1"/>
    <property type="molecule type" value="Genomic_DNA"/>
</dbReference>